<proteinExistence type="predicted"/>
<keyword evidence="2" id="KW-1185">Reference proteome</keyword>
<gene>
    <name evidence="1" type="ORF">I0D00_19320</name>
</gene>
<dbReference type="RefSeq" id="WP_213641431.1">
    <property type="nucleotide sequence ID" value="NZ_JADPMV010000002.1"/>
</dbReference>
<organism evidence="1 2">
    <name type="scientific">Pseudomonas lalucatii</name>
    <dbReference type="NCBI Taxonomy" id="1424203"/>
    <lineage>
        <taxon>Bacteria</taxon>
        <taxon>Pseudomonadati</taxon>
        <taxon>Pseudomonadota</taxon>
        <taxon>Gammaproteobacteria</taxon>
        <taxon>Pseudomonadales</taxon>
        <taxon>Pseudomonadaceae</taxon>
        <taxon>Pseudomonas</taxon>
    </lineage>
</organism>
<sequence>MTRKEQQLIELLTLTSRSLTHMTAAMTSLSFDLLRSNDPGVRGAGSRMIARMESVSRGLDQHLRLISELTGEPLLERADSVEEVQLRAVT</sequence>
<dbReference type="EMBL" id="JADPMV010000002">
    <property type="protein sequence ID" value="MBS7664081.1"/>
    <property type="molecule type" value="Genomic_DNA"/>
</dbReference>
<reference evidence="1 2" key="1">
    <citation type="journal article" date="2021" name="Syst. Appl. Microbiol.">
        <title>Pseudomonas lalucatii sp. nov. isolated from Vallgornera, a karstic cave in Mallorca, Western Mediterranean.</title>
        <authorList>
            <person name="Busquets A."/>
            <person name="Mulet M."/>
            <person name="Gomila M."/>
            <person name="Garcia-Valdes E."/>
        </authorList>
    </citation>
    <scope>NUCLEOTIDE SEQUENCE [LARGE SCALE GENOMIC DNA]</scope>
    <source>
        <strain evidence="1 2">R1b54</strain>
    </source>
</reference>
<dbReference type="Proteomes" id="UP001196601">
    <property type="component" value="Unassembled WGS sequence"/>
</dbReference>
<protein>
    <submittedName>
        <fullName evidence="1">Uncharacterized protein</fullName>
    </submittedName>
</protein>
<evidence type="ECO:0000313" key="1">
    <source>
        <dbReference type="EMBL" id="MBS7664081.1"/>
    </source>
</evidence>
<evidence type="ECO:0000313" key="2">
    <source>
        <dbReference type="Proteomes" id="UP001196601"/>
    </source>
</evidence>
<accession>A0ABS5Q6Y0</accession>
<comment type="caution">
    <text evidence="1">The sequence shown here is derived from an EMBL/GenBank/DDBJ whole genome shotgun (WGS) entry which is preliminary data.</text>
</comment>
<name>A0ABS5Q6Y0_9PSED</name>